<feature type="transmembrane region" description="Helical" evidence="1">
    <location>
        <begin position="20"/>
        <end position="39"/>
    </location>
</feature>
<evidence type="ECO:0000313" key="2">
    <source>
        <dbReference type="EMBL" id="MEJ6009449.1"/>
    </source>
</evidence>
<accession>A0ABU8S6E6</accession>
<protein>
    <submittedName>
        <fullName evidence="2">Uncharacterized protein</fullName>
    </submittedName>
</protein>
<organism evidence="2 3">
    <name type="scientific">Novosphingobium aquae</name>
    <dbReference type="NCBI Taxonomy" id="3133435"/>
    <lineage>
        <taxon>Bacteria</taxon>
        <taxon>Pseudomonadati</taxon>
        <taxon>Pseudomonadota</taxon>
        <taxon>Alphaproteobacteria</taxon>
        <taxon>Sphingomonadales</taxon>
        <taxon>Sphingomonadaceae</taxon>
        <taxon>Novosphingobium</taxon>
    </lineage>
</organism>
<sequence>MFQRQPEPGQKSPSSLDRAVVYSIAAMVAMNVIVFAQQLETVPQLAASTFAGLGLA</sequence>
<keyword evidence="1" id="KW-0472">Membrane</keyword>
<dbReference type="RefSeq" id="WP_339965520.1">
    <property type="nucleotide sequence ID" value="NZ_JBBHJY010000002.1"/>
</dbReference>
<dbReference type="Proteomes" id="UP001379235">
    <property type="component" value="Unassembled WGS sequence"/>
</dbReference>
<dbReference type="EMBL" id="JBBHJY010000002">
    <property type="protein sequence ID" value="MEJ6009449.1"/>
    <property type="molecule type" value="Genomic_DNA"/>
</dbReference>
<keyword evidence="1" id="KW-0812">Transmembrane</keyword>
<reference evidence="2 3" key="1">
    <citation type="submission" date="2024-03" db="EMBL/GenBank/DDBJ databases">
        <authorList>
            <person name="Jo J.-H."/>
        </authorList>
    </citation>
    <scope>NUCLEOTIDE SEQUENCE [LARGE SCALE GENOMIC DNA]</scope>
    <source>
        <strain evidence="2 3">AS3R-12</strain>
    </source>
</reference>
<keyword evidence="1" id="KW-1133">Transmembrane helix</keyword>
<evidence type="ECO:0000256" key="1">
    <source>
        <dbReference type="SAM" id="Phobius"/>
    </source>
</evidence>
<proteinExistence type="predicted"/>
<comment type="caution">
    <text evidence="2">The sequence shown here is derived from an EMBL/GenBank/DDBJ whole genome shotgun (WGS) entry which is preliminary data.</text>
</comment>
<gene>
    <name evidence="2" type="ORF">WG900_05905</name>
</gene>
<evidence type="ECO:0000313" key="3">
    <source>
        <dbReference type="Proteomes" id="UP001379235"/>
    </source>
</evidence>
<keyword evidence="3" id="KW-1185">Reference proteome</keyword>
<name>A0ABU8S6E6_9SPHN</name>